<evidence type="ECO:0000313" key="2">
    <source>
        <dbReference type="EMBL" id="TWT76693.1"/>
    </source>
</evidence>
<proteinExistence type="predicted"/>
<protein>
    <submittedName>
        <fullName evidence="2">Uncharacterized protein</fullName>
    </submittedName>
</protein>
<evidence type="ECO:0000313" key="3">
    <source>
        <dbReference type="Proteomes" id="UP000315010"/>
    </source>
</evidence>
<reference evidence="2 3" key="1">
    <citation type="submission" date="2019-02" db="EMBL/GenBank/DDBJ databases">
        <title>Deep-cultivation of Planctomycetes and their phenomic and genomic characterization uncovers novel biology.</title>
        <authorList>
            <person name="Wiegand S."/>
            <person name="Jogler M."/>
            <person name="Boedeker C."/>
            <person name="Pinto D."/>
            <person name="Vollmers J."/>
            <person name="Rivas-Marin E."/>
            <person name="Kohn T."/>
            <person name="Peeters S.H."/>
            <person name="Heuer A."/>
            <person name="Rast P."/>
            <person name="Oberbeckmann S."/>
            <person name="Bunk B."/>
            <person name="Jeske O."/>
            <person name="Meyerdierks A."/>
            <person name="Storesund J.E."/>
            <person name="Kallscheuer N."/>
            <person name="Luecker S."/>
            <person name="Lage O.M."/>
            <person name="Pohl T."/>
            <person name="Merkel B.J."/>
            <person name="Hornburger P."/>
            <person name="Mueller R.-W."/>
            <person name="Bruemmer F."/>
            <person name="Labrenz M."/>
            <person name="Spormann A.M."/>
            <person name="Op Den Camp H."/>
            <person name="Overmann J."/>
            <person name="Amann R."/>
            <person name="Jetten M.S.M."/>
            <person name="Mascher T."/>
            <person name="Medema M.H."/>
            <person name="Devos D.P."/>
            <person name="Kaster A.-K."/>
            <person name="Ovreas L."/>
            <person name="Rohde M."/>
            <person name="Galperin M.Y."/>
            <person name="Jogler C."/>
        </authorList>
    </citation>
    <scope>NUCLEOTIDE SEQUENCE [LARGE SCALE GENOMIC DNA]</scope>
    <source>
        <strain evidence="2 3">CA13</strain>
    </source>
</reference>
<keyword evidence="3" id="KW-1185">Reference proteome</keyword>
<evidence type="ECO:0000256" key="1">
    <source>
        <dbReference type="SAM" id="Phobius"/>
    </source>
</evidence>
<dbReference type="EMBL" id="SJPJ01000002">
    <property type="protein sequence ID" value="TWT76693.1"/>
    <property type="molecule type" value="Genomic_DNA"/>
</dbReference>
<name>A0A5C5YPA6_9BACT</name>
<comment type="caution">
    <text evidence="2">The sequence shown here is derived from an EMBL/GenBank/DDBJ whole genome shotgun (WGS) entry which is preliminary data.</text>
</comment>
<keyword evidence="1" id="KW-0812">Transmembrane</keyword>
<keyword evidence="1" id="KW-1133">Transmembrane helix</keyword>
<dbReference type="AlphaFoldDB" id="A0A5C5YPA6"/>
<accession>A0A5C5YPA6</accession>
<dbReference type="Proteomes" id="UP000315010">
    <property type="component" value="Unassembled WGS sequence"/>
</dbReference>
<feature type="transmembrane region" description="Helical" evidence="1">
    <location>
        <begin position="21"/>
        <end position="40"/>
    </location>
</feature>
<gene>
    <name evidence="2" type="ORF">CA13_71900</name>
</gene>
<keyword evidence="1" id="KW-0472">Membrane</keyword>
<organism evidence="2 3">
    <name type="scientific">Novipirellula herctigrandis</name>
    <dbReference type="NCBI Taxonomy" id="2527986"/>
    <lineage>
        <taxon>Bacteria</taxon>
        <taxon>Pseudomonadati</taxon>
        <taxon>Planctomycetota</taxon>
        <taxon>Planctomycetia</taxon>
        <taxon>Pirellulales</taxon>
        <taxon>Pirellulaceae</taxon>
        <taxon>Novipirellula</taxon>
    </lineage>
</organism>
<sequence>MFSQIRPLASFDQRSRLFLNVPLMLCLLFMPIVCGCGGHSSGVVEESAEYSYDEIMAQAAAEEAASEAQREK</sequence>